<keyword evidence="3" id="KW-1185">Reference proteome</keyword>
<accession>A0ABV2AE63</accession>
<evidence type="ECO:0000313" key="3">
    <source>
        <dbReference type="Proteomes" id="UP001439008"/>
    </source>
</evidence>
<name>A0ABV2AE63_9EUKA</name>
<dbReference type="Proteomes" id="UP001439008">
    <property type="component" value="Unassembled WGS sequence"/>
</dbReference>
<organism evidence="2 3">
    <name type="scientific">Bonamia ostreae</name>
    <dbReference type="NCBI Taxonomy" id="126728"/>
    <lineage>
        <taxon>Eukaryota</taxon>
        <taxon>Sar</taxon>
        <taxon>Rhizaria</taxon>
        <taxon>Endomyxa</taxon>
        <taxon>Ascetosporea</taxon>
        <taxon>Haplosporida</taxon>
        <taxon>Bonamia</taxon>
    </lineage>
</organism>
<dbReference type="EMBL" id="JBDODL010000006">
    <property type="protein sequence ID" value="MES1918013.1"/>
    <property type="molecule type" value="Genomic_DNA"/>
</dbReference>
<evidence type="ECO:0000313" key="2">
    <source>
        <dbReference type="EMBL" id="MES1918013.1"/>
    </source>
</evidence>
<proteinExistence type="predicted"/>
<comment type="caution">
    <text evidence="2">The sequence shown here is derived from an EMBL/GenBank/DDBJ whole genome shotgun (WGS) entry which is preliminary data.</text>
</comment>
<protein>
    <submittedName>
        <fullName evidence="2">Uncharacterized protein</fullName>
    </submittedName>
</protein>
<feature type="region of interest" description="Disordered" evidence="1">
    <location>
        <begin position="105"/>
        <end position="169"/>
    </location>
</feature>
<gene>
    <name evidence="2" type="ORF">MHBO_000045</name>
</gene>
<sequence length="184" mass="21204">MKLTTKQNIVRCLTTKAEEGGVKYNPRAGVSLASIRNWFYSNSIASKENNGFKTLFRKAIDNLTQLNCLEKVTVQRYKVNREKLKAFQNSSTTLGKRTVAKKVASAKKKKVVKRDTKKTKSSSIKKKSRVVKKIIKKKSAAKSPARKRMTVKKVKKTRRATPKKKTVRKKRFKKPEFFNTIYKF</sequence>
<reference evidence="2 3" key="1">
    <citation type="journal article" date="2024" name="BMC Biol.">
        <title>Comparative genomics of Ascetosporea gives new insight into the evolutionary basis for animal parasitism in Rhizaria.</title>
        <authorList>
            <person name="Hiltunen Thoren M."/>
            <person name="Onut-Brannstrom I."/>
            <person name="Alfjorden A."/>
            <person name="Peckova H."/>
            <person name="Swords F."/>
            <person name="Hooper C."/>
            <person name="Holzer A.S."/>
            <person name="Bass D."/>
            <person name="Burki F."/>
        </authorList>
    </citation>
    <scope>NUCLEOTIDE SEQUENCE [LARGE SCALE GENOMIC DNA]</scope>
    <source>
        <strain evidence="2">20-A016</strain>
    </source>
</reference>
<evidence type="ECO:0000256" key="1">
    <source>
        <dbReference type="SAM" id="MobiDB-lite"/>
    </source>
</evidence>